<dbReference type="Pfam" id="PF05175">
    <property type="entry name" value="MTS"/>
    <property type="match status" value="1"/>
</dbReference>
<dbReference type="EMBL" id="CP051774">
    <property type="protein sequence ID" value="QJE97930.1"/>
    <property type="molecule type" value="Genomic_DNA"/>
</dbReference>
<accession>A0A858RP74</accession>
<dbReference type="Gene3D" id="3.40.50.150">
    <property type="entry name" value="Vaccinia Virus protein VP39"/>
    <property type="match status" value="1"/>
</dbReference>
<dbReference type="KEGG" id="luo:HHL09_19780"/>
<dbReference type="AlphaFoldDB" id="A0A858RP74"/>
<proteinExistence type="predicted"/>
<protein>
    <submittedName>
        <fullName evidence="5">Methyltransferase</fullName>
    </submittedName>
</protein>
<evidence type="ECO:0000256" key="2">
    <source>
        <dbReference type="ARBA" id="ARBA00022691"/>
    </source>
</evidence>
<name>A0A858RP74_9BACT</name>
<keyword evidence="5" id="KW-0808">Transferase</keyword>
<evidence type="ECO:0000256" key="1">
    <source>
        <dbReference type="ARBA" id="ARBA00022603"/>
    </source>
</evidence>
<evidence type="ECO:0000313" key="6">
    <source>
        <dbReference type="Proteomes" id="UP000501812"/>
    </source>
</evidence>
<organism evidence="5 6">
    <name type="scientific">Luteolibacter luteus</name>
    <dbReference type="NCBI Taxonomy" id="2728835"/>
    <lineage>
        <taxon>Bacteria</taxon>
        <taxon>Pseudomonadati</taxon>
        <taxon>Verrucomicrobiota</taxon>
        <taxon>Verrucomicrobiia</taxon>
        <taxon>Verrucomicrobiales</taxon>
        <taxon>Verrucomicrobiaceae</taxon>
        <taxon>Luteolibacter</taxon>
    </lineage>
</organism>
<reference evidence="5 6" key="1">
    <citation type="submission" date="2020-04" db="EMBL/GenBank/DDBJ databases">
        <title>Luteolibacter sp. G-1-1-1 isolated from soil.</title>
        <authorList>
            <person name="Dahal R.H."/>
        </authorList>
    </citation>
    <scope>NUCLEOTIDE SEQUENCE [LARGE SCALE GENOMIC DNA]</scope>
    <source>
        <strain evidence="5 6">G-1-1-1</strain>
    </source>
</reference>
<keyword evidence="6" id="KW-1185">Reference proteome</keyword>
<feature type="domain" description="Methyltransferase small" evidence="4">
    <location>
        <begin position="91"/>
        <end position="168"/>
    </location>
</feature>
<dbReference type="InterPro" id="IPR029063">
    <property type="entry name" value="SAM-dependent_MTases_sf"/>
</dbReference>
<feature type="compositionally biased region" description="Polar residues" evidence="3">
    <location>
        <begin position="1"/>
        <end position="16"/>
    </location>
</feature>
<gene>
    <name evidence="5" type="ORF">HHL09_19780</name>
</gene>
<sequence>MNSFLPDQASSAQGSDAWQEERARLEAELGERITLDALTGPVGLQGREPSRDDAGGEAGWMIAQRKRGHRHSIDDVLTAWYALQVSPPVTEHLDLGTGIGTVGLLTLWGMGEGARLTCVEAQEISYRLLQSNLDANGLRPRVDCSHGDLRDLCLDRKFPLITGSPPYFPTSAGVVPQDSQKAHARFELRGDVSDYAKAAVKHLAPGGWFVLCFPTPQKQRALDGIAAAGLKSVKIRDVIPRETLEPLFTLFACRHADDVTSEMEIEEPLTVRERSGRLTAAMAAVRRCFGFRDGEAHGGHAPVSA</sequence>
<keyword evidence="1 5" id="KW-0489">Methyltransferase</keyword>
<dbReference type="GO" id="GO:0032259">
    <property type="term" value="P:methylation"/>
    <property type="evidence" value="ECO:0007669"/>
    <property type="project" value="UniProtKB-KW"/>
</dbReference>
<dbReference type="Proteomes" id="UP000501812">
    <property type="component" value="Chromosome"/>
</dbReference>
<evidence type="ECO:0000313" key="5">
    <source>
        <dbReference type="EMBL" id="QJE97930.1"/>
    </source>
</evidence>
<keyword evidence="2" id="KW-0949">S-adenosyl-L-methionine</keyword>
<dbReference type="RefSeq" id="WP_169456356.1">
    <property type="nucleotide sequence ID" value="NZ_CP051774.1"/>
</dbReference>
<dbReference type="PANTHER" id="PTHR47739">
    <property type="entry name" value="TRNA1(VAL) (ADENINE(37)-N6)-METHYLTRANSFERASE"/>
    <property type="match status" value="1"/>
</dbReference>
<dbReference type="CDD" id="cd02440">
    <property type="entry name" value="AdoMet_MTases"/>
    <property type="match status" value="1"/>
</dbReference>
<evidence type="ECO:0000259" key="4">
    <source>
        <dbReference type="Pfam" id="PF05175"/>
    </source>
</evidence>
<dbReference type="PANTHER" id="PTHR47739:SF1">
    <property type="entry name" value="TRNA1(VAL) (ADENINE(37)-N6)-METHYLTRANSFERASE"/>
    <property type="match status" value="1"/>
</dbReference>
<dbReference type="GO" id="GO:0008168">
    <property type="term" value="F:methyltransferase activity"/>
    <property type="evidence" value="ECO:0007669"/>
    <property type="project" value="UniProtKB-KW"/>
</dbReference>
<dbReference type="InterPro" id="IPR007848">
    <property type="entry name" value="Small_mtfrase_dom"/>
</dbReference>
<evidence type="ECO:0000256" key="3">
    <source>
        <dbReference type="SAM" id="MobiDB-lite"/>
    </source>
</evidence>
<dbReference type="SUPFAM" id="SSF53335">
    <property type="entry name" value="S-adenosyl-L-methionine-dependent methyltransferases"/>
    <property type="match status" value="1"/>
</dbReference>
<dbReference type="InterPro" id="IPR050210">
    <property type="entry name" value="tRNA_Adenine-N(6)_MTase"/>
</dbReference>
<feature type="region of interest" description="Disordered" evidence="3">
    <location>
        <begin position="1"/>
        <end position="21"/>
    </location>
</feature>